<dbReference type="Proteomes" id="UP001054821">
    <property type="component" value="Chromosome 2"/>
</dbReference>
<gene>
    <name evidence="1" type="ORF">L3X38_012044</name>
</gene>
<organism evidence="1 2">
    <name type="scientific">Prunus dulcis</name>
    <name type="common">Almond</name>
    <name type="synonym">Amygdalus dulcis</name>
    <dbReference type="NCBI Taxonomy" id="3755"/>
    <lineage>
        <taxon>Eukaryota</taxon>
        <taxon>Viridiplantae</taxon>
        <taxon>Streptophyta</taxon>
        <taxon>Embryophyta</taxon>
        <taxon>Tracheophyta</taxon>
        <taxon>Spermatophyta</taxon>
        <taxon>Magnoliopsida</taxon>
        <taxon>eudicotyledons</taxon>
        <taxon>Gunneridae</taxon>
        <taxon>Pentapetalae</taxon>
        <taxon>rosids</taxon>
        <taxon>fabids</taxon>
        <taxon>Rosales</taxon>
        <taxon>Rosaceae</taxon>
        <taxon>Amygdaloideae</taxon>
        <taxon>Amygdaleae</taxon>
        <taxon>Prunus</taxon>
    </lineage>
</organism>
<accession>A0AAD4ZEV1</accession>
<name>A0AAD4ZEV1_PRUDU</name>
<comment type="caution">
    <text evidence="1">The sequence shown here is derived from an EMBL/GenBank/DDBJ whole genome shotgun (WGS) entry which is preliminary data.</text>
</comment>
<dbReference type="AlphaFoldDB" id="A0AAD4ZEV1"/>
<sequence>MHLRYGAHSRYRWPKNFKTEGYPSDYSYYSMSGAIYSTTATSNSDGKWPEIQPEILPNFESQFELPKLEIDQILPNHQLELEELMRIHTLFAGDGGRRKEIEVVEIQAKIGSFLADSGGAGPR</sequence>
<keyword evidence="2" id="KW-1185">Reference proteome</keyword>
<evidence type="ECO:0000313" key="1">
    <source>
        <dbReference type="EMBL" id="KAI5344167.1"/>
    </source>
</evidence>
<evidence type="ECO:0000313" key="2">
    <source>
        <dbReference type="Proteomes" id="UP001054821"/>
    </source>
</evidence>
<proteinExistence type="predicted"/>
<reference evidence="1 2" key="1">
    <citation type="journal article" date="2022" name="G3 (Bethesda)">
        <title>Whole-genome sequence and methylome profiling of the almond [Prunus dulcis (Mill.) D.A. Webb] cultivar 'Nonpareil'.</title>
        <authorList>
            <person name="D'Amico-Willman K.M."/>
            <person name="Ouma W.Z."/>
            <person name="Meulia T."/>
            <person name="Sideli G.M."/>
            <person name="Gradziel T.M."/>
            <person name="Fresnedo-Ramirez J."/>
        </authorList>
    </citation>
    <scope>NUCLEOTIDE SEQUENCE [LARGE SCALE GENOMIC DNA]</scope>
    <source>
        <strain evidence="1">Clone GOH B32 T37-40</strain>
    </source>
</reference>
<protein>
    <submittedName>
        <fullName evidence="1">Uncharacterized protein</fullName>
    </submittedName>
</protein>
<dbReference type="EMBL" id="JAJFAZ020000002">
    <property type="protein sequence ID" value="KAI5344167.1"/>
    <property type="molecule type" value="Genomic_DNA"/>
</dbReference>